<proteinExistence type="inferred from homology"/>
<dbReference type="GO" id="GO:0016132">
    <property type="term" value="P:brassinosteroid biosynthetic process"/>
    <property type="evidence" value="ECO:0007669"/>
    <property type="project" value="TreeGrafter"/>
</dbReference>
<dbReference type="GO" id="GO:0016125">
    <property type="term" value="P:sterol metabolic process"/>
    <property type="evidence" value="ECO:0007669"/>
    <property type="project" value="TreeGrafter"/>
</dbReference>
<keyword evidence="4" id="KW-0175">Coiled coil</keyword>
<protein>
    <submittedName>
        <fullName evidence="5">3-epi-6-deoxocathasterone 23-monooxygenase</fullName>
    </submittedName>
</protein>
<dbReference type="GO" id="GO:0020037">
    <property type="term" value="F:heme binding"/>
    <property type="evidence" value="ECO:0007669"/>
    <property type="project" value="InterPro"/>
</dbReference>
<dbReference type="Gene3D" id="1.10.630.10">
    <property type="entry name" value="Cytochrome P450"/>
    <property type="match status" value="1"/>
</dbReference>
<keyword evidence="3" id="KW-0408">Iron</keyword>
<sequence>HSERVIEGFVKFRLMHLILNYDAVENTTDVIPSKVSQNHSDSKPPKQQIVATVVPNKLEAPVKTEGDSAKERMLKMVRKIVDDRKSTMEKNESKGLGLQNDVIDVLLRDTGESDGSQQTRFTQAVISETLRMANIINSIWRKALEDVEIKSYLILKGWCVLASLTSVHMDEENYEYSDKFDPWIWENTRGIVNSNKFTPFGGGQQLCLGLEFLRLAWNGYKMKSMRFNYTKILNALTQMAEKKFEKTSGNSSANMPPSRRQLADLEEMLQKEKAEFEESLQKVLNQEGKKDQPMIYILEINHLRRQLLL</sequence>
<dbReference type="Pfam" id="PF00067">
    <property type="entry name" value="p450"/>
    <property type="match status" value="1"/>
</dbReference>
<evidence type="ECO:0000256" key="4">
    <source>
        <dbReference type="SAM" id="Coils"/>
    </source>
</evidence>
<dbReference type="InterPro" id="IPR002397">
    <property type="entry name" value="Cyt_P450_B"/>
</dbReference>
<comment type="caution">
    <text evidence="5">The sequence shown here is derived from an EMBL/GenBank/DDBJ whole genome shotgun (WGS) entry which is preliminary data.</text>
</comment>
<reference evidence="5" key="1">
    <citation type="journal article" date="2019" name="Sci. Rep.">
        <title>Draft genome of Tanacetum cinerariifolium, the natural source of mosquito coil.</title>
        <authorList>
            <person name="Yamashiro T."/>
            <person name="Shiraishi A."/>
            <person name="Satake H."/>
            <person name="Nakayama K."/>
        </authorList>
    </citation>
    <scope>NUCLEOTIDE SEQUENCE</scope>
</reference>
<dbReference type="PRINTS" id="PR00359">
    <property type="entry name" value="BP450"/>
</dbReference>
<dbReference type="GO" id="GO:0016709">
    <property type="term" value="F:oxidoreductase activity, acting on paired donors, with incorporation or reduction of molecular oxygen, NAD(P)H as one donor, and incorporation of one atom of oxygen"/>
    <property type="evidence" value="ECO:0007669"/>
    <property type="project" value="TreeGrafter"/>
</dbReference>
<feature type="coiled-coil region" evidence="4">
    <location>
        <begin position="259"/>
        <end position="286"/>
    </location>
</feature>
<name>A0A6L2NC62_TANCI</name>
<evidence type="ECO:0000256" key="2">
    <source>
        <dbReference type="ARBA" id="ARBA00022723"/>
    </source>
</evidence>
<dbReference type="PANTHER" id="PTHR24286:SF254">
    <property type="entry name" value="3-EPI-6-DEOXOCATHASTERONE 23-MONOOXYGENASE CYP90C1"/>
    <property type="match status" value="1"/>
</dbReference>
<dbReference type="GO" id="GO:0005506">
    <property type="term" value="F:iron ion binding"/>
    <property type="evidence" value="ECO:0007669"/>
    <property type="project" value="InterPro"/>
</dbReference>
<evidence type="ECO:0000256" key="1">
    <source>
        <dbReference type="ARBA" id="ARBA00010617"/>
    </source>
</evidence>
<accession>A0A6L2NC62</accession>
<dbReference type="GO" id="GO:0010268">
    <property type="term" value="P:brassinosteroid homeostasis"/>
    <property type="evidence" value="ECO:0007669"/>
    <property type="project" value="TreeGrafter"/>
</dbReference>
<dbReference type="InterPro" id="IPR036396">
    <property type="entry name" value="Cyt_P450_sf"/>
</dbReference>
<keyword evidence="5" id="KW-0503">Monooxygenase</keyword>
<dbReference type="AlphaFoldDB" id="A0A6L2NC62"/>
<evidence type="ECO:0000313" key="5">
    <source>
        <dbReference type="EMBL" id="GEU83189.1"/>
    </source>
</evidence>
<dbReference type="PANTHER" id="PTHR24286">
    <property type="entry name" value="CYTOCHROME P450 26"/>
    <property type="match status" value="1"/>
</dbReference>
<feature type="non-terminal residue" evidence="5">
    <location>
        <position position="1"/>
    </location>
</feature>
<evidence type="ECO:0000256" key="3">
    <source>
        <dbReference type="ARBA" id="ARBA00023004"/>
    </source>
</evidence>
<dbReference type="EMBL" id="BKCJ010008634">
    <property type="protein sequence ID" value="GEU83189.1"/>
    <property type="molecule type" value="Genomic_DNA"/>
</dbReference>
<comment type="similarity">
    <text evidence="1">Belongs to the cytochrome P450 family.</text>
</comment>
<organism evidence="5">
    <name type="scientific">Tanacetum cinerariifolium</name>
    <name type="common">Dalmatian daisy</name>
    <name type="synonym">Chrysanthemum cinerariifolium</name>
    <dbReference type="NCBI Taxonomy" id="118510"/>
    <lineage>
        <taxon>Eukaryota</taxon>
        <taxon>Viridiplantae</taxon>
        <taxon>Streptophyta</taxon>
        <taxon>Embryophyta</taxon>
        <taxon>Tracheophyta</taxon>
        <taxon>Spermatophyta</taxon>
        <taxon>Magnoliopsida</taxon>
        <taxon>eudicotyledons</taxon>
        <taxon>Gunneridae</taxon>
        <taxon>Pentapetalae</taxon>
        <taxon>asterids</taxon>
        <taxon>campanulids</taxon>
        <taxon>Asterales</taxon>
        <taxon>Asteraceae</taxon>
        <taxon>Asteroideae</taxon>
        <taxon>Anthemideae</taxon>
        <taxon>Anthemidinae</taxon>
        <taxon>Tanacetum</taxon>
    </lineage>
</organism>
<dbReference type="SUPFAM" id="SSF48264">
    <property type="entry name" value="Cytochrome P450"/>
    <property type="match status" value="1"/>
</dbReference>
<keyword evidence="2" id="KW-0479">Metal-binding</keyword>
<dbReference type="InterPro" id="IPR001128">
    <property type="entry name" value="Cyt_P450"/>
</dbReference>
<gene>
    <name evidence="5" type="ORF">Tci_055167</name>
</gene>
<keyword evidence="5" id="KW-0560">Oxidoreductase</keyword>